<comment type="caution">
    <text evidence="2">The sequence shown here is derived from an EMBL/GenBank/DDBJ whole genome shotgun (WGS) entry which is preliminary data.</text>
</comment>
<evidence type="ECO:0000313" key="3">
    <source>
        <dbReference type="Proteomes" id="UP001055153"/>
    </source>
</evidence>
<sequence>MLKRKPSRSGAVGRGARARKPARRQGRPGPAKPETREVPAEVRAPNRPEWPDPLNEEELRALKAGWGFVE</sequence>
<feature type="compositionally biased region" description="Basic residues" evidence="1">
    <location>
        <begin position="16"/>
        <end position="26"/>
    </location>
</feature>
<proteinExistence type="predicted"/>
<evidence type="ECO:0000313" key="2">
    <source>
        <dbReference type="EMBL" id="GJE04472.1"/>
    </source>
</evidence>
<protein>
    <submittedName>
        <fullName evidence="2">Uncharacterized protein</fullName>
    </submittedName>
</protein>
<evidence type="ECO:0000256" key="1">
    <source>
        <dbReference type="SAM" id="MobiDB-lite"/>
    </source>
</evidence>
<dbReference type="EMBL" id="BPQQ01000122">
    <property type="protein sequence ID" value="GJE04472.1"/>
    <property type="molecule type" value="Genomic_DNA"/>
</dbReference>
<gene>
    <name evidence="2" type="ORF">GMJLKIPL_6436</name>
</gene>
<feature type="region of interest" description="Disordered" evidence="1">
    <location>
        <begin position="1"/>
        <end position="56"/>
    </location>
</feature>
<accession>A0ABQ4SMM1</accession>
<organism evidence="2 3">
    <name type="scientific">Methylobacterium isbiliense</name>
    <dbReference type="NCBI Taxonomy" id="315478"/>
    <lineage>
        <taxon>Bacteria</taxon>
        <taxon>Pseudomonadati</taxon>
        <taxon>Pseudomonadota</taxon>
        <taxon>Alphaproteobacteria</taxon>
        <taxon>Hyphomicrobiales</taxon>
        <taxon>Methylobacteriaceae</taxon>
        <taxon>Methylobacterium</taxon>
    </lineage>
</organism>
<reference evidence="2" key="2">
    <citation type="submission" date="2021-08" db="EMBL/GenBank/DDBJ databases">
        <authorList>
            <person name="Tani A."/>
            <person name="Ola A."/>
            <person name="Ogura Y."/>
            <person name="Katsura K."/>
            <person name="Hayashi T."/>
        </authorList>
    </citation>
    <scope>NUCLEOTIDE SEQUENCE</scope>
    <source>
        <strain evidence="2">DSM 17168</strain>
    </source>
</reference>
<reference evidence="2" key="1">
    <citation type="journal article" date="2021" name="Front. Microbiol.">
        <title>Comprehensive Comparative Genomics and Phenotyping of Methylobacterium Species.</title>
        <authorList>
            <person name="Alessa O."/>
            <person name="Ogura Y."/>
            <person name="Fujitani Y."/>
            <person name="Takami H."/>
            <person name="Hayashi T."/>
            <person name="Sahin N."/>
            <person name="Tani A."/>
        </authorList>
    </citation>
    <scope>NUCLEOTIDE SEQUENCE</scope>
    <source>
        <strain evidence="2">DSM 17168</strain>
    </source>
</reference>
<name>A0ABQ4SMM1_9HYPH</name>
<feature type="compositionally biased region" description="Basic and acidic residues" evidence="1">
    <location>
        <begin position="33"/>
        <end position="50"/>
    </location>
</feature>
<keyword evidence="3" id="KW-1185">Reference proteome</keyword>
<dbReference type="Proteomes" id="UP001055153">
    <property type="component" value="Unassembled WGS sequence"/>
</dbReference>